<sequence length="72" mass="7963">MLCPSFPRADRARSCFQRETAQQESLSPLGKALTGSLSSIFRTPASKPWAHAITAAMVIWPISITRIFCKIL</sequence>
<dbReference type="EMBL" id="KI546150">
    <property type="protein sequence ID" value="EST42945.1"/>
    <property type="molecule type" value="Genomic_DNA"/>
</dbReference>
<evidence type="ECO:0000313" key="1">
    <source>
        <dbReference type="EMBL" id="EST42945.1"/>
    </source>
</evidence>
<proteinExistence type="predicted"/>
<name>V6LEK3_9EUKA</name>
<gene>
    <name evidence="1" type="ORF">SS50377_17392</name>
</gene>
<reference evidence="1" key="1">
    <citation type="journal article" date="2014" name="PLoS Genet.">
        <title>The Genome of Spironucleus salmonicida Highlights a Fish Pathogen Adapted to Fluctuating Environments.</title>
        <authorList>
            <person name="Xu F."/>
            <person name="Jerlstrom-Hultqvist J."/>
            <person name="Einarsson E."/>
            <person name="Astvaldsson A."/>
            <person name="Svard S.G."/>
            <person name="Andersson J.O."/>
        </authorList>
    </citation>
    <scope>NUCLEOTIDE SEQUENCE</scope>
</reference>
<organism evidence="1">
    <name type="scientific">Spironucleus salmonicida</name>
    <dbReference type="NCBI Taxonomy" id="348837"/>
    <lineage>
        <taxon>Eukaryota</taxon>
        <taxon>Metamonada</taxon>
        <taxon>Diplomonadida</taxon>
        <taxon>Hexamitidae</taxon>
        <taxon>Hexamitinae</taxon>
        <taxon>Spironucleus</taxon>
    </lineage>
</organism>
<accession>V6LEK3</accession>
<protein>
    <submittedName>
        <fullName evidence="1">Uncharacterized protein</fullName>
    </submittedName>
</protein>
<dbReference type="AlphaFoldDB" id="V6LEK3"/>